<evidence type="ECO:0000256" key="3">
    <source>
        <dbReference type="ARBA" id="ARBA00022989"/>
    </source>
</evidence>
<feature type="transmembrane region" description="Helical" evidence="5">
    <location>
        <begin position="82"/>
        <end position="105"/>
    </location>
</feature>
<keyword evidence="4 5" id="KW-0472">Membrane</keyword>
<evidence type="ECO:0000256" key="5">
    <source>
        <dbReference type="SAM" id="Phobius"/>
    </source>
</evidence>
<comment type="subcellular location">
    <subcellularLocation>
        <location evidence="1">Membrane</location>
        <topology evidence="1">Multi-pass membrane protein</topology>
    </subcellularLocation>
</comment>
<dbReference type="GO" id="GO:0009403">
    <property type="term" value="P:toxin biosynthetic process"/>
    <property type="evidence" value="ECO:0007669"/>
    <property type="project" value="InterPro"/>
</dbReference>
<accession>A0AB39HI35</accession>
<feature type="transmembrane region" description="Helical" evidence="5">
    <location>
        <begin position="117"/>
        <end position="141"/>
    </location>
</feature>
<dbReference type="EMBL" id="CP162599">
    <property type="protein sequence ID" value="XDK31547.1"/>
    <property type="molecule type" value="Genomic_DNA"/>
</dbReference>
<dbReference type="RefSeq" id="WP_368652274.1">
    <property type="nucleotide sequence ID" value="NZ_CP162599.1"/>
</dbReference>
<feature type="transmembrane region" description="Helical" evidence="5">
    <location>
        <begin position="21"/>
        <end position="43"/>
    </location>
</feature>
<evidence type="ECO:0000256" key="2">
    <source>
        <dbReference type="ARBA" id="ARBA00022692"/>
    </source>
</evidence>
<dbReference type="Pfam" id="PF02674">
    <property type="entry name" value="Colicin_V"/>
    <property type="match status" value="1"/>
</dbReference>
<dbReference type="GO" id="GO:0016020">
    <property type="term" value="C:membrane"/>
    <property type="evidence" value="ECO:0007669"/>
    <property type="project" value="UniProtKB-SubCell"/>
</dbReference>
<proteinExistence type="predicted"/>
<dbReference type="AlphaFoldDB" id="A0AB39HI35"/>
<dbReference type="PANTHER" id="PTHR37306">
    <property type="entry name" value="COLICIN V PRODUCTION PROTEIN"/>
    <property type="match status" value="1"/>
</dbReference>
<dbReference type="InterPro" id="IPR003825">
    <property type="entry name" value="Colicin-V_CvpA"/>
</dbReference>
<sequence length="185" mass="20825">MLSLIIYVLLIFGILMGLKRGFVLQVFHLVGFIVAFIVATMYYDRLAPYLTLWVPYPDLSGDSTWAAFVQNIPVEEGFYNGISFVAIFFATKIVLQIIASMLDFVASLPVIGLVNRIGGAILGFVEVYAILFFILFILALAPFEFAQTWINDSSIALRIIEETPYLSEKISELWFSLTGDEIMKK</sequence>
<evidence type="ECO:0000256" key="4">
    <source>
        <dbReference type="ARBA" id="ARBA00023136"/>
    </source>
</evidence>
<dbReference type="PANTHER" id="PTHR37306:SF1">
    <property type="entry name" value="COLICIN V PRODUCTION PROTEIN"/>
    <property type="match status" value="1"/>
</dbReference>
<keyword evidence="2 5" id="KW-0812">Transmembrane</keyword>
<evidence type="ECO:0000313" key="6">
    <source>
        <dbReference type="EMBL" id="XDK31547.1"/>
    </source>
</evidence>
<gene>
    <name evidence="6" type="ORF">AB4Y30_10965</name>
</gene>
<evidence type="ECO:0000256" key="1">
    <source>
        <dbReference type="ARBA" id="ARBA00004141"/>
    </source>
</evidence>
<name>A0AB39HI35_9BACI</name>
<reference evidence="6" key="1">
    <citation type="submission" date="2024-07" db="EMBL/GenBank/DDBJ databases">
        <title>Halotolerant mesophilic bacterium Ornithinibacillus sp. 4-3, sp. nov., isolated from soil.</title>
        <authorList>
            <person name="Sidarenka A.V."/>
            <person name="Guliayeva D.E."/>
            <person name="Leanovich S.I."/>
            <person name="Hileuskaya K.S."/>
            <person name="Akhremchuk A.E."/>
            <person name="Sikolenko M.A."/>
            <person name="Valentovich L.N."/>
        </authorList>
    </citation>
    <scope>NUCLEOTIDE SEQUENCE</scope>
    <source>
        <strain evidence="6">4-3</strain>
    </source>
</reference>
<organism evidence="6">
    <name type="scientific">Ornithinibacillus sp. 4-3</name>
    <dbReference type="NCBI Taxonomy" id="3231488"/>
    <lineage>
        <taxon>Bacteria</taxon>
        <taxon>Bacillati</taxon>
        <taxon>Bacillota</taxon>
        <taxon>Bacilli</taxon>
        <taxon>Bacillales</taxon>
        <taxon>Bacillaceae</taxon>
        <taxon>Ornithinibacillus</taxon>
    </lineage>
</organism>
<keyword evidence="3 5" id="KW-1133">Transmembrane helix</keyword>
<protein>
    <submittedName>
        <fullName evidence="6">CvpA family protein</fullName>
    </submittedName>
</protein>